<evidence type="ECO:0000313" key="2">
    <source>
        <dbReference type="EMBL" id="VEP12720.1"/>
    </source>
</evidence>
<dbReference type="EMBL" id="CAACVJ010000069">
    <property type="protein sequence ID" value="VEP12720.1"/>
    <property type="molecule type" value="Genomic_DNA"/>
</dbReference>
<dbReference type="AlphaFoldDB" id="A0A563VMN9"/>
<organism evidence="2 3">
    <name type="scientific">Hyella patelloides LEGE 07179</name>
    <dbReference type="NCBI Taxonomy" id="945734"/>
    <lineage>
        <taxon>Bacteria</taxon>
        <taxon>Bacillati</taxon>
        <taxon>Cyanobacteriota</taxon>
        <taxon>Cyanophyceae</taxon>
        <taxon>Pleurocapsales</taxon>
        <taxon>Hyellaceae</taxon>
        <taxon>Hyella</taxon>
    </lineage>
</organism>
<accession>A0A563VMN9</accession>
<dbReference type="NCBIfam" id="NF042913">
    <property type="entry name" value="CyRepA1"/>
    <property type="match status" value="1"/>
</dbReference>
<proteinExistence type="predicted"/>
<protein>
    <recommendedName>
        <fullName evidence="1">DUF3854 domain-containing protein</fullName>
    </recommendedName>
</protein>
<feature type="domain" description="DUF3854" evidence="1">
    <location>
        <begin position="142"/>
        <end position="269"/>
    </location>
</feature>
<dbReference type="InterPro" id="IPR027417">
    <property type="entry name" value="P-loop_NTPase"/>
</dbReference>
<dbReference type="SUPFAM" id="SSF52540">
    <property type="entry name" value="P-loop containing nucleoside triphosphate hydrolases"/>
    <property type="match status" value="1"/>
</dbReference>
<sequence>MDCLQEWKASCVDEELTRLNVVSLTGFSPAEYLLYSDGIPRRNDGRVSEKFLQRYDHLADGGWWCSGIDLLTGKDDNWGCFKPDYPRFNQDGKRAIKYEHPPKTATSVFALKTPLHIWQKIADRYKVDIADDVDTTLPDLGFWRWLSHHPEIPLCLTEGAKKTGALLSAGYAAIGLPGINNGYRTPKDELGKRIGKSHLIPSLQKLAVGNRVFYFVFDEDLKPNTIKAVNAAIKKTGYLLQQAGCHGKVVSWDSQLGKGVDDLIASEGVAYFDAAYQNAVSLETWKANSWRRLTYDPQQVVNCPYLSGVTIPTDARLIGLKSAKGTGKTKLLETVVTQARKKQQKVLVIGHRVQLVRALCLRFGLPYITEARKNIDDAQLGYGLCIDSLHSQSQAKFNPDDWSNCIVIIDEVEQVLWHGLNSTTCKDRRVEILQCLKSLMQNVLGSQGEVYIADADLSDIALDYLVTLAGINLQPYIISNQWKCDRDTAWNIYNYTGKSPKKLVRDLETHIREGGKPLVCLSAQKLSSKWGTQNLEAYFRQKFPDLKILRLDSESLADPNHPAYNCITNLHRVLRNYDVVLASPCLETGISIEMQNHFTSVWAIAQGVQSANAVRQTLARLRCNVPRYLWCASYSFNKIGNGSTSIPGLITSGHRLTQLNIRLLQQSDLTGWDDIDTGFQAESLLCWAKMAVRYNASTINYRESILSALKEEGHTILDSTEVKTLTVSSQTKESPSLIEVISEIRQENYNLECQAIANATLLTEPQYQVLKKRVVKTITERHNIRKYELKQRYNLPVTSALVTLDDDGWYHKIRLHYFLTLGRPFLADRDAKVAQKLLFQGNGNLFLPDFNSSQLGVIVGIMELLGIPVLLADTKRELRNTDSDLQAMATLALNHRSAIKTAMGIGLAKNSTPIVIVRRFLEKINCKLNYLRSKSINKGKKRIRIYQIIIPEDNRKQVFYNWLKQDCDRPGSSLFLEDYLNLQMNKVDGSKSDHLQLSLDL</sequence>
<evidence type="ECO:0000259" key="1">
    <source>
        <dbReference type="Pfam" id="PF12965"/>
    </source>
</evidence>
<dbReference type="InterPro" id="IPR024385">
    <property type="entry name" value="DUF3854"/>
</dbReference>
<gene>
    <name evidence="2" type="ORF">H1P_1600015</name>
</gene>
<evidence type="ECO:0000313" key="3">
    <source>
        <dbReference type="Proteomes" id="UP000320055"/>
    </source>
</evidence>
<dbReference type="RefSeq" id="WP_144870757.1">
    <property type="nucleotide sequence ID" value="NZ_LR213911.1"/>
</dbReference>
<dbReference type="Proteomes" id="UP000320055">
    <property type="component" value="Unassembled WGS sequence"/>
</dbReference>
<dbReference type="OrthoDB" id="473036at2"/>
<name>A0A563VMN9_9CYAN</name>
<reference evidence="2 3" key="1">
    <citation type="submission" date="2019-01" db="EMBL/GenBank/DDBJ databases">
        <authorList>
            <person name="Brito A."/>
        </authorList>
    </citation>
    <scope>NUCLEOTIDE SEQUENCE [LARGE SCALE GENOMIC DNA]</scope>
    <source>
        <strain evidence="2">1</strain>
    </source>
</reference>
<dbReference type="InterPro" id="IPR049996">
    <property type="entry name" value="Slr7037-like"/>
</dbReference>
<dbReference type="Pfam" id="PF12965">
    <property type="entry name" value="DUF3854"/>
    <property type="match status" value="1"/>
</dbReference>
<keyword evidence="3" id="KW-1185">Reference proteome</keyword>
<dbReference type="PANTHER" id="PTHR34985:SF1">
    <property type="entry name" value="SLR0554 PROTEIN"/>
    <property type="match status" value="1"/>
</dbReference>
<dbReference type="PANTHER" id="PTHR34985">
    <property type="entry name" value="SLR0554 PROTEIN"/>
    <property type="match status" value="1"/>
</dbReference>